<protein>
    <submittedName>
        <fullName evidence="2">Uncharacterized protein</fullName>
    </submittedName>
</protein>
<name>A0A371DHY1_9APHY</name>
<evidence type="ECO:0000313" key="3">
    <source>
        <dbReference type="Proteomes" id="UP000256964"/>
    </source>
</evidence>
<organism evidence="2 3">
    <name type="scientific">Lentinus brumalis</name>
    <dbReference type="NCBI Taxonomy" id="2498619"/>
    <lineage>
        <taxon>Eukaryota</taxon>
        <taxon>Fungi</taxon>
        <taxon>Dikarya</taxon>
        <taxon>Basidiomycota</taxon>
        <taxon>Agaricomycotina</taxon>
        <taxon>Agaricomycetes</taxon>
        <taxon>Polyporales</taxon>
        <taxon>Polyporaceae</taxon>
        <taxon>Lentinus</taxon>
    </lineage>
</organism>
<proteinExistence type="predicted"/>
<feature type="region of interest" description="Disordered" evidence="1">
    <location>
        <begin position="1"/>
        <end position="70"/>
    </location>
</feature>
<evidence type="ECO:0000256" key="1">
    <source>
        <dbReference type="SAM" id="MobiDB-lite"/>
    </source>
</evidence>
<gene>
    <name evidence="2" type="ORF">OH76DRAFT_1400465</name>
</gene>
<keyword evidence="3" id="KW-1185">Reference proteome</keyword>
<reference evidence="2 3" key="1">
    <citation type="journal article" date="2018" name="Biotechnol. Biofuels">
        <title>Integrative visual omics of the white-rot fungus Polyporus brumalis exposes the biotechnological potential of its oxidative enzymes for delignifying raw plant biomass.</title>
        <authorList>
            <person name="Miyauchi S."/>
            <person name="Rancon A."/>
            <person name="Drula E."/>
            <person name="Hage H."/>
            <person name="Chaduli D."/>
            <person name="Favel A."/>
            <person name="Grisel S."/>
            <person name="Henrissat B."/>
            <person name="Herpoel-Gimbert I."/>
            <person name="Ruiz-Duenas F.J."/>
            <person name="Chevret D."/>
            <person name="Hainaut M."/>
            <person name="Lin J."/>
            <person name="Wang M."/>
            <person name="Pangilinan J."/>
            <person name="Lipzen A."/>
            <person name="Lesage-Meessen L."/>
            <person name="Navarro D."/>
            <person name="Riley R."/>
            <person name="Grigoriev I.V."/>
            <person name="Zhou S."/>
            <person name="Raouche S."/>
            <person name="Rosso M.N."/>
        </authorList>
    </citation>
    <scope>NUCLEOTIDE SEQUENCE [LARGE SCALE GENOMIC DNA]</scope>
    <source>
        <strain evidence="2 3">BRFM 1820</strain>
    </source>
</reference>
<accession>A0A371DHY1</accession>
<dbReference type="AlphaFoldDB" id="A0A371DHY1"/>
<sequence>MQDSTERIKKSPQPWTSSPNGGPDTAARESSHIPASLEAPPLGSPSPLNWNMHRRTSEASVLENGEVSEP</sequence>
<dbReference type="Proteomes" id="UP000256964">
    <property type="component" value="Unassembled WGS sequence"/>
</dbReference>
<dbReference type="EMBL" id="KZ857391">
    <property type="protein sequence ID" value="RDX52128.1"/>
    <property type="molecule type" value="Genomic_DNA"/>
</dbReference>
<evidence type="ECO:0000313" key="2">
    <source>
        <dbReference type="EMBL" id="RDX52128.1"/>
    </source>
</evidence>